<organism evidence="1 2">
    <name type="scientific">Bradyrhizobium cosmicum</name>
    <dbReference type="NCBI Taxonomy" id="1404864"/>
    <lineage>
        <taxon>Bacteria</taxon>
        <taxon>Pseudomonadati</taxon>
        <taxon>Pseudomonadota</taxon>
        <taxon>Alphaproteobacteria</taxon>
        <taxon>Hyphomicrobiales</taxon>
        <taxon>Nitrobacteraceae</taxon>
        <taxon>Bradyrhizobium</taxon>
    </lineage>
</organism>
<sequence length="176" mass="19750">MKLAGWIQTYTGKKFWPLDPRPEDVDIEDIAHALAMQCRFGGHCLRFYSNAEHSILVSKHCGDDALAGLLHDGSEAYLLDMLSPIKQFMPDYKAAEKRCQAAVYAAFGLPDITPPSVKLADRRVLRSERLQVMRDTGDPWVVDAEQPIDEQIVGWQPLHARGLFLSRFAELTKGPA</sequence>
<name>A0AAI8MED6_9BRAD</name>
<evidence type="ECO:0000313" key="1">
    <source>
        <dbReference type="EMBL" id="BAL77056.1"/>
    </source>
</evidence>
<reference evidence="1 2" key="1">
    <citation type="journal article" date="2012" name="Microbes Environ.">
        <title>Complete genome sequence of Bradyrhizobium sp. S23321: insights into symbiosis evolution in soil oligotrophs.</title>
        <authorList>
            <person name="Okubo T."/>
            <person name="Tsukui T."/>
            <person name="Maita H."/>
            <person name="Okamoto S."/>
            <person name="Oshima K."/>
            <person name="Fujisawa T."/>
            <person name="Saito A."/>
            <person name="Futamata H."/>
            <person name="Hattori R."/>
            <person name="Shimomura Y."/>
            <person name="Haruta S."/>
            <person name="Morimoto S."/>
            <person name="Wang Y."/>
            <person name="Sakai Y."/>
            <person name="Hattori M."/>
            <person name="Aizawa S."/>
            <person name="Nagashima K.V.P."/>
            <person name="Masuda S."/>
            <person name="Hattori T."/>
            <person name="Yamashita A."/>
            <person name="Bao Z."/>
            <person name="Hayatsu M."/>
            <person name="Kajiya-Kanegae H."/>
            <person name="Yoshinaga I."/>
            <person name="Sakamoto K."/>
            <person name="Toyota K."/>
            <person name="Nakao M."/>
            <person name="Kohara M."/>
            <person name="Anda M."/>
            <person name="Niwa R."/>
            <person name="Jung-Hwan P."/>
            <person name="Sameshima-Saito R."/>
            <person name="Tokuda S."/>
            <person name="Yamamoto S."/>
            <person name="Yamamoto S."/>
            <person name="Yokoyama T."/>
            <person name="Akutsu T."/>
            <person name="Nakamura Y."/>
            <person name="Nakahira-Yanaka Y."/>
            <person name="Takada Hoshino Y."/>
            <person name="Hirakawa H."/>
            <person name="Mitsui H."/>
            <person name="Terasawa K."/>
            <person name="Itakura M."/>
            <person name="Sato S."/>
            <person name="Ikeda-Ohtsubo W."/>
            <person name="Sakakura N."/>
            <person name="Kaminuma E."/>
            <person name="Minamisawa K."/>
        </authorList>
    </citation>
    <scope>NUCLEOTIDE SEQUENCE [LARGE SCALE GENOMIC DNA]</scope>
    <source>
        <strain evidence="1 2">S23321</strain>
    </source>
</reference>
<proteinExistence type="predicted"/>
<dbReference type="Proteomes" id="UP000007886">
    <property type="component" value="Chromosome"/>
</dbReference>
<dbReference type="EMBL" id="AP012279">
    <property type="protein sequence ID" value="BAL77056.1"/>
    <property type="molecule type" value="Genomic_DNA"/>
</dbReference>
<keyword evidence="2" id="KW-1185">Reference proteome</keyword>
<evidence type="ECO:0000313" key="2">
    <source>
        <dbReference type="Proteomes" id="UP000007886"/>
    </source>
</evidence>
<accession>A0AAI8MED6</accession>
<protein>
    <submittedName>
        <fullName evidence="1">Metal dependent phosphohydrolase</fullName>
    </submittedName>
</protein>
<dbReference type="AlphaFoldDB" id="A0AAI8MED6"/>
<gene>
    <name evidence="1" type="ORF">S23_38610</name>
</gene>
<dbReference type="Gene3D" id="1.10.3210.10">
    <property type="entry name" value="Hypothetical protein af1432"/>
    <property type="match status" value="1"/>
</dbReference>
<dbReference type="KEGG" id="brs:S23_38610"/>
<dbReference type="RefSeq" id="WP_015686343.1">
    <property type="nucleotide sequence ID" value="NC_017082.1"/>
</dbReference>
<dbReference type="SUPFAM" id="SSF109604">
    <property type="entry name" value="HD-domain/PDEase-like"/>
    <property type="match status" value="1"/>
</dbReference>